<dbReference type="Proteomes" id="UP000019184">
    <property type="component" value="Unassembled WGS sequence"/>
</dbReference>
<organism evidence="2 3">
    <name type="scientific">Candidatus Contendobacter odensis Run_B_J11</name>
    <dbReference type="NCBI Taxonomy" id="1400861"/>
    <lineage>
        <taxon>Bacteria</taxon>
        <taxon>Pseudomonadati</taxon>
        <taxon>Pseudomonadota</taxon>
        <taxon>Gammaproteobacteria</taxon>
        <taxon>Candidatus Competibacteraceae</taxon>
        <taxon>Candidatus Contendibacter</taxon>
    </lineage>
</organism>
<feature type="coiled-coil region" evidence="1">
    <location>
        <begin position="182"/>
        <end position="255"/>
    </location>
</feature>
<reference evidence="2 3" key="1">
    <citation type="journal article" date="2014" name="ISME J.">
        <title>Candidatus Competibacter-lineage genomes retrieved from metagenomes reveal functional metabolic diversity.</title>
        <authorList>
            <person name="McIlroy S.J."/>
            <person name="Albertsen M."/>
            <person name="Andresen E.K."/>
            <person name="Saunders A.M."/>
            <person name="Kristiansen R."/>
            <person name="Stokholm-Bjerregaard M."/>
            <person name="Nielsen K.L."/>
            <person name="Nielsen P.H."/>
        </authorList>
    </citation>
    <scope>NUCLEOTIDE SEQUENCE [LARGE SCALE GENOMIC DNA]</scope>
    <source>
        <strain evidence="2 3">Run_B_J11</strain>
    </source>
</reference>
<dbReference type="EMBL" id="CBTK010000168">
    <property type="protein sequence ID" value="CDH45501.1"/>
    <property type="molecule type" value="Genomic_DNA"/>
</dbReference>
<dbReference type="RefSeq" id="WP_051497730.1">
    <property type="nucleotide sequence ID" value="NZ_CBTK010000168.1"/>
</dbReference>
<evidence type="ECO:0000256" key="1">
    <source>
        <dbReference type="SAM" id="Coils"/>
    </source>
</evidence>
<evidence type="ECO:0000313" key="3">
    <source>
        <dbReference type="Proteomes" id="UP000019184"/>
    </source>
</evidence>
<evidence type="ECO:0000313" key="2">
    <source>
        <dbReference type="EMBL" id="CDH45501.1"/>
    </source>
</evidence>
<sequence>MAFRFLQSIFTSAPIQPGKFDKDLMLRAIERLVDGTDPRLRAVSHYRRQLWNAVDHAIDFVVTFVNTLPPAITADRQGYMTDPRLRALFASPEHLREILSFSDGMRNYLKQAPDPLPTELYAGFGAVRAEKNTLGIEMDGDILRRDVPQTVVNFCNHRLVCLTDNEQDTRRELMRRGFDHLVETALQRLMDSRVQKTQLEQQQRQLLQQKASLLKKAQLGLEALTEPTDSELPDFDAIEQQLQRLETELGQLRTDSATLDKHLAKIAATLSEPEKYLQLEAVPLTLDHTNTKVSPGSPRVANSMIFEEIVMGKDRRITALFVRFSSSELLPQPDFFKEANRLLYASR</sequence>
<proteinExistence type="predicted"/>
<dbReference type="AlphaFoldDB" id="A0A7U7J4R1"/>
<name>A0A7U7J4R1_9GAMM</name>
<keyword evidence="1" id="KW-0175">Coiled coil</keyword>
<dbReference type="OrthoDB" id="8557243at2"/>
<keyword evidence="3" id="KW-1185">Reference proteome</keyword>
<gene>
    <name evidence="2" type="ORF">BN874_250002</name>
</gene>
<accession>A0A7U7J4R1</accession>
<protein>
    <submittedName>
        <fullName evidence="2">Uncharacterized protein</fullName>
    </submittedName>
</protein>
<comment type="caution">
    <text evidence="2">The sequence shown here is derived from an EMBL/GenBank/DDBJ whole genome shotgun (WGS) entry which is preliminary data.</text>
</comment>